<keyword evidence="4" id="KW-0336">GPI-anchor</keyword>
<evidence type="ECO:0000256" key="2">
    <source>
        <dbReference type="ARBA" id="ARBA00008773"/>
    </source>
</evidence>
<evidence type="ECO:0000259" key="15">
    <source>
        <dbReference type="SMART" id="SM00768"/>
    </source>
</evidence>
<dbReference type="SMART" id="SM00768">
    <property type="entry name" value="X8"/>
    <property type="match status" value="1"/>
</dbReference>
<dbReference type="PANTHER" id="PTHR31044:SF140">
    <property type="entry name" value="EXPRESSED PROTEIN"/>
    <property type="match status" value="1"/>
</dbReference>
<dbReference type="EMBL" id="BAABME010003212">
    <property type="protein sequence ID" value="GAA0157907.1"/>
    <property type="molecule type" value="Genomic_DNA"/>
</dbReference>
<keyword evidence="11" id="KW-0326">Glycosidase</keyword>
<dbReference type="GO" id="GO:0004553">
    <property type="term" value="F:hydrolase activity, hydrolyzing O-glycosyl compounds"/>
    <property type="evidence" value="ECO:0007669"/>
    <property type="project" value="InterPro"/>
</dbReference>
<dbReference type="Gene3D" id="1.20.58.1040">
    <property type="match status" value="1"/>
</dbReference>
<evidence type="ECO:0000256" key="7">
    <source>
        <dbReference type="ARBA" id="ARBA00023136"/>
    </source>
</evidence>
<evidence type="ECO:0000256" key="11">
    <source>
        <dbReference type="ARBA" id="ARBA00023295"/>
    </source>
</evidence>
<keyword evidence="7" id="KW-0472">Membrane</keyword>
<dbReference type="AlphaFoldDB" id="A0AAV3Q3Y6"/>
<reference evidence="16 17" key="1">
    <citation type="submission" date="2024-01" db="EMBL/GenBank/DDBJ databases">
        <title>The complete chloroplast genome sequence of Lithospermum erythrorhizon: insights into the phylogenetic relationship among Boraginaceae species and the maternal lineages of purple gromwells.</title>
        <authorList>
            <person name="Okada T."/>
            <person name="Watanabe K."/>
        </authorList>
    </citation>
    <scope>NUCLEOTIDE SEQUENCE [LARGE SCALE GENOMIC DNA]</scope>
</reference>
<evidence type="ECO:0000256" key="14">
    <source>
        <dbReference type="SAM" id="SignalP"/>
    </source>
</evidence>
<evidence type="ECO:0000256" key="1">
    <source>
        <dbReference type="ARBA" id="ARBA00004609"/>
    </source>
</evidence>
<dbReference type="Pfam" id="PF07983">
    <property type="entry name" value="X8"/>
    <property type="match status" value="1"/>
</dbReference>
<dbReference type="InterPro" id="IPR012946">
    <property type="entry name" value="X8"/>
</dbReference>
<protein>
    <submittedName>
        <fullName evidence="16">Glucosidase</fullName>
    </submittedName>
</protein>
<name>A0AAV3Q3Y6_LITER</name>
<keyword evidence="6" id="KW-0378">Hydrolase</keyword>
<accession>A0AAV3Q3Y6</accession>
<dbReference type="GO" id="GO:0009506">
    <property type="term" value="C:plasmodesma"/>
    <property type="evidence" value="ECO:0007669"/>
    <property type="project" value="UniProtKB-ARBA"/>
</dbReference>
<keyword evidence="5 14" id="KW-0732">Signal</keyword>
<keyword evidence="8" id="KW-1015">Disulfide bond</keyword>
<evidence type="ECO:0000256" key="6">
    <source>
        <dbReference type="ARBA" id="ARBA00022801"/>
    </source>
</evidence>
<evidence type="ECO:0000256" key="10">
    <source>
        <dbReference type="ARBA" id="ARBA00023288"/>
    </source>
</evidence>
<dbReference type="SUPFAM" id="SSF51445">
    <property type="entry name" value="(Trans)glycosidases"/>
    <property type="match status" value="1"/>
</dbReference>
<comment type="caution">
    <text evidence="16">The sequence shown here is derived from an EMBL/GenBank/DDBJ whole genome shotgun (WGS) entry which is preliminary data.</text>
</comment>
<dbReference type="InterPro" id="IPR000490">
    <property type="entry name" value="Glyco_hydro_17"/>
</dbReference>
<keyword evidence="9" id="KW-0325">Glycoprotein</keyword>
<dbReference type="Gene3D" id="3.20.20.80">
    <property type="entry name" value="Glycosidases"/>
    <property type="match status" value="1"/>
</dbReference>
<proteinExistence type="inferred from homology"/>
<comment type="similarity">
    <text evidence="2 12">Belongs to the glycosyl hydrolase 17 family.</text>
</comment>
<keyword evidence="17" id="KW-1185">Reference proteome</keyword>
<evidence type="ECO:0000256" key="5">
    <source>
        <dbReference type="ARBA" id="ARBA00022729"/>
    </source>
</evidence>
<comment type="subcellular location">
    <subcellularLocation>
        <location evidence="1">Cell membrane</location>
        <topology evidence="1">Lipid-anchor</topology>
        <topology evidence="1">GPI-anchor</topology>
    </subcellularLocation>
</comment>
<dbReference type="GO" id="GO:0005975">
    <property type="term" value="P:carbohydrate metabolic process"/>
    <property type="evidence" value="ECO:0007669"/>
    <property type="project" value="InterPro"/>
</dbReference>
<keyword evidence="10" id="KW-0449">Lipoprotein</keyword>
<feature type="signal peptide" evidence="14">
    <location>
        <begin position="1"/>
        <end position="22"/>
    </location>
</feature>
<dbReference type="Pfam" id="PF00332">
    <property type="entry name" value="Glyco_hydro_17"/>
    <property type="match status" value="1"/>
</dbReference>
<sequence length="415" mass="45017">MLKMRWFHCLLFLHMLLLTVSGQESVEFITLHDTTSDVFRGLSHSNDPVAFSLQHELLLNISRNVLAAENWVKTHVLSQYPSTNITTIVVGHTLLCDEEKDGNFNLILPSIKNIFYSLTRWGLQKEIKVSASFGESCLHSNSDIFRADLTETLVKPILNFLQETSSTYVINAPSENSEFLVYAHSNAMKKLGFLRPGKINVVVNRKLGGKPTSRKLSFIDNSDVVYPYPARPTPLGKTQEPSGSSNPAYAANTPLPPLVGSGVSPPPFARPFAPHLSPEAAAHPGTPHYGPHLLPCAPSPSPFPSPSDGGEVAKPPSVGGGRVHGGLWCVAKPSVPPETLQEALDFACGEGGADCEEIQPSGNCYFPDTTVAHASYAFNSYWQKTKSNGGICGFGGTAMLINSDPSYRHCRFDLA</sequence>
<feature type="chain" id="PRO_5043326903" evidence="14">
    <location>
        <begin position="23"/>
        <end position="415"/>
    </location>
</feature>
<evidence type="ECO:0000256" key="12">
    <source>
        <dbReference type="RuleBase" id="RU004335"/>
    </source>
</evidence>
<dbReference type="GO" id="GO:0005886">
    <property type="term" value="C:plasma membrane"/>
    <property type="evidence" value="ECO:0007669"/>
    <property type="project" value="UniProtKB-SubCell"/>
</dbReference>
<feature type="region of interest" description="Disordered" evidence="13">
    <location>
        <begin position="230"/>
        <end position="250"/>
    </location>
</feature>
<evidence type="ECO:0000256" key="8">
    <source>
        <dbReference type="ARBA" id="ARBA00023157"/>
    </source>
</evidence>
<gene>
    <name evidence="16" type="ORF">LIER_15064</name>
</gene>
<keyword evidence="3" id="KW-1003">Cell membrane</keyword>
<evidence type="ECO:0000256" key="4">
    <source>
        <dbReference type="ARBA" id="ARBA00022622"/>
    </source>
</evidence>
<dbReference type="InterPro" id="IPR017853">
    <property type="entry name" value="GH"/>
</dbReference>
<dbReference type="Proteomes" id="UP001454036">
    <property type="component" value="Unassembled WGS sequence"/>
</dbReference>
<organism evidence="16 17">
    <name type="scientific">Lithospermum erythrorhizon</name>
    <name type="common">Purple gromwell</name>
    <name type="synonym">Lithospermum officinale var. erythrorhizon</name>
    <dbReference type="NCBI Taxonomy" id="34254"/>
    <lineage>
        <taxon>Eukaryota</taxon>
        <taxon>Viridiplantae</taxon>
        <taxon>Streptophyta</taxon>
        <taxon>Embryophyta</taxon>
        <taxon>Tracheophyta</taxon>
        <taxon>Spermatophyta</taxon>
        <taxon>Magnoliopsida</taxon>
        <taxon>eudicotyledons</taxon>
        <taxon>Gunneridae</taxon>
        <taxon>Pentapetalae</taxon>
        <taxon>asterids</taxon>
        <taxon>lamiids</taxon>
        <taxon>Boraginales</taxon>
        <taxon>Boraginaceae</taxon>
        <taxon>Boraginoideae</taxon>
        <taxon>Lithospermeae</taxon>
        <taxon>Lithospermum</taxon>
    </lineage>
</organism>
<evidence type="ECO:0000256" key="9">
    <source>
        <dbReference type="ARBA" id="ARBA00023180"/>
    </source>
</evidence>
<dbReference type="PANTHER" id="PTHR31044">
    <property type="entry name" value="BETA-1,3 GLUCANASE"/>
    <property type="match status" value="1"/>
</dbReference>
<evidence type="ECO:0000256" key="13">
    <source>
        <dbReference type="SAM" id="MobiDB-lite"/>
    </source>
</evidence>
<evidence type="ECO:0000313" key="16">
    <source>
        <dbReference type="EMBL" id="GAA0157907.1"/>
    </source>
</evidence>
<dbReference type="FunFam" id="1.20.58.1040:FF:000001">
    <property type="entry name" value="Glucan endo-1,3-beta-glucosidase 4"/>
    <property type="match status" value="1"/>
</dbReference>
<feature type="domain" description="X8" evidence="15">
    <location>
        <begin position="327"/>
        <end position="412"/>
    </location>
</feature>
<dbReference type="InterPro" id="IPR044788">
    <property type="entry name" value="X8_dom_prot"/>
</dbReference>
<evidence type="ECO:0000256" key="3">
    <source>
        <dbReference type="ARBA" id="ARBA00022475"/>
    </source>
</evidence>
<evidence type="ECO:0000313" key="17">
    <source>
        <dbReference type="Proteomes" id="UP001454036"/>
    </source>
</evidence>
<dbReference type="GO" id="GO:0098552">
    <property type="term" value="C:side of membrane"/>
    <property type="evidence" value="ECO:0007669"/>
    <property type="project" value="UniProtKB-KW"/>
</dbReference>